<reference evidence="1" key="1">
    <citation type="journal article" date="2014" name="Front. Microbiol.">
        <title>High frequency of phylogenetically diverse reductive dehalogenase-homologous genes in deep subseafloor sedimentary metagenomes.</title>
        <authorList>
            <person name="Kawai M."/>
            <person name="Futagami T."/>
            <person name="Toyoda A."/>
            <person name="Takaki Y."/>
            <person name="Nishi S."/>
            <person name="Hori S."/>
            <person name="Arai W."/>
            <person name="Tsubouchi T."/>
            <person name="Morono Y."/>
            <person name="Uchiyama I."/>
            <person name="Ito T."/>
            <person name="Fujiyama A."/>
            <person name="Inagaki F."/>
            <person name="Takami H."/>
        </authorList>
    </citation>
    <scope>NUCLEOTIDE SEQUENCE</scope>
    <source>
        <strain evidence="1">Expedition CK06-06</strain>
    </source>
</reference>
<accession>X1UF23</accession>
<evidence type="ECO:0000313" key="1">
    <source>
        <dbReference type="EMBL" id="GAI90939.1"/>
    </source>
</evidence>
<proteinExistence type="predicted"/>
<gene>
    <name evidence="1" type="ORF">S12H4_40172</name>
</gene>
<dbReference type="AlphaFoldDB" id="X1UF23"/>
<comment type="caution">
    <text evidence="1">The sequence shown here is derived from an EMBL/GenBank/DDBJ whole genome shotgun (WGS) entry which is preliminary data.</text>
</comment>
<dbReference type="EMBL" id="BARW01024359">
    <property type="protein sequence ID" value="GAI90939.1"/>
    <property type="molecule type" value="Genomic_DNA"/>
</dbReference>
<organism evidence="1">
    <name type="scientific">marine sediment metagenome</name>
    <dbReference type="NCBI Taxonomy" id="412755"/>
    <lineage>
        <taxon>unclassified sequences</taxon>
        <taxon>metagenomes</taxon>
        <taxon>ecological metagenomes</taxon>
    </lineage>
</organism>
<protein>
    <recommendedName>
        <fullName evidence="2">CARDB domain-containing protein</fullName>
    </recommendedName>
</protein>
<sequence>MRKILIFVLIFVLISLVLAINIEIEKKSSDEVMIYGLDDSVVFDLEIINLGGSNSFEFYNLVGFEMFPIGTVYMGQGQTKDVQVKISPIGEFDYRGIYTFVYFIRG</sequence>
<evidence type="ECO:0008006" key="2">
    <source>
        <dbReference type="Google" id="ProtNLM"/>
    </source>
</evidence>
<feature type="non-terminal residue" evidence="1">
    <location>
        <position position="106"/>
    </location>
</feature>
<name>X1UF23_9ZZZZ</name>